<name>A0A369M1J6_9ACTN</name>
<keyword evidence="2" id="KW-1185">Reference proteome</keyword>
<sequence>MELGSLPEWFTACAEVLAVCTALFLPQYRAYRDRRESLARMRRVTKGMLADLVDERQARPSADPDQLESAQELELYLRVSFFVLSDAREIALRGQVERLYRRLMGPAPDLAALRRDVAAL</sequence>
<evidence type="ECO:0000313" key="2">
    <source>
        <dbReference type="Proteomes" id="UP000254000"/>
    </source>
</evidence>
<gene>
    <name evidence="1" type="ORF">C1877_08105</name>
</gene>
<organism evidence="1 2">
    <name type="scientific">Gordonibacter pamelaeae</name>
    <dbReference type="NCBI Taxonomy" id="471189"/>
    <lineage>
        <taxon>Bacteria</taxon>
        <taxon>Bacillati</taxon>
        <taxon>Actinomycetota</taxon>
        <taxon>Coriobacteriia</taxon>
        <taxon>Eggerthellales</taxon>
        <taxon>Eggerthellaceae</taxon>
        <taxon>Gordonibacter</taxon>
    </lineage>
</organism>
<dbReference type="EMBL" id="PPTS01000004">
    <property type="protein sequence ID" value="RDB65292.1"/>
    <property type="molecule type" value="Genomic_DNA"/>
</dbReference>
<comment type="caution">
    <text evidence="1">The sequence shown here is derived from an EMBL/GenBank/DDBJ whole genome shotgun (WGS) entry which is preliminary data.</text>
</comment>
<dbReference type="OrthoDB" id="3174721at2"/>
<dbReference type="RefSeq" id="WP_114568906.1">
    <property type="nucleotide sequence ID" value="NZ_CABMMS010000004.1"/>
</dbReference>
<dbReference type="GeneID" id="78359653"/>
<reference evidence="1 2" key="1">
    <citation type="journal article" date="2018" name="Elife">
        <title>Discovery and characterization of a prevalent human gut bacterial enzyme sufficient for the inactivation of a family of plant toxins.</title>
        <authorList>
            <person name="Koppel N."/>
            <person name="Bisanz J.E."/>
            <person name="Pandelia M.E."/>
            <person name="Turnbaugh P.J."/>
            <person name="Balskus E.P."/>
        </authorList>
    </citation>
    <scope>NUCLEOTIDE SEQUENCE [LARGE SCALE GENOMIC DNA]</scope>
    <source>
        <strain evidence="1 2">3C</strain>
    </source>
</reference>
<dbReference type="AlphaFoldDB" id="A0A369M1J6"/>
<proteinExistence type="predicted"/>
<protein>
    <submittedName>
        <fullName evidence="1">Transcriptional regulator</fullName>
    </submittedName>
</protein>
<evidence type="ECO:0000313" key="1">
    <source>
        <dbReference type="EMBL" id="RDB65292.1"/>
    </source>
</evidence>
<accession>A0A369M1J6</accession>
<dbReference type="Proteomes" id="UP000254000">
    <property type="component" value="Unassembled WGS sequence"/>
</dbReference>